<dbReference type="NCBIfam" id="TIGR02138">
    <property type="entry name" value="phosphate_pstC"/>
    <property type="match status" value="1"/>
</dbReference>
<dbReference type="STRING" id="578942.SAMN05216289_11033"/>
<dbReference type="Gene3D" id="1.10.3720.10">
    <property type="entry name" value="MetI-like"/>
    <property type="match status" value="1"/>
</dbReference>
<feature type="transmembrane region" description="Helical" evidence="9">
    <location>
        <begin position="290"/>
        <end position="313"/>
    </location>
</feature>
<evidence type="ECO:0000256" key="1">
    <source>
        <dbReference type="ARBA" id="ARBA00004651"/>
    </source>
</evidence>
<evidence type="ECO:0000256" key="8">
    <source>
        <dbReference type="ARBA" id="ARBA00023136"/>
    </source>
</evidence>
<dbReference type="InterPro" id="IPR051124">
    <property type="entry name" value="Phosphate_Transport_Permease"/>
</dbReference>
<evidence type="ECO:0000256" key="4">
    <source>
        <dbReference type="ARBA" id="ARBA00022475"/>
    </source>
</evidence>
<feature type="transmembrane region" description="Helical" evidence="9">
    <location>
        <begin position="232"/>
        <end position="255"/>
    </location>
</feature>
<name>A0A1I4XI57_9GAMM</name>
<evidence type="ECO:0000256" key="7">
    <source>
        <dbReference type="ARBA" id="ARBA00022989"/>
    </source>
</evidence>
<dbReference type="PANTHER" id="PTHR30425:SF1">
    <property type="entry name" value="PHOSPHATE TRANSPORT SYSTEM PERMEASE PROTEIN PSTC"/>
    <property type="match status" value="1"/>
</dbReference>
<keyword evidence="4" id="KW-1003">Cell membrane</keyword>
<dbReference type="InterPro" id="IPR035906">
    <property type="entry name" value="MetI-like_sf"/>
</dbReference>
<evidence type="ECO:0000256" key="3">
    <source>
        <dbReference type="ARBA" id="ARBA00022448"/>
    </source>
</evidence>
<comment type="subcellular location">
    <subcellularLocation>
        <location evidence="10">Cell inner membrane</location>
        <topology evidence="10">Multi-pass membrane protein</topology>
    </subcellularLocation>
    <subcellularLocation>
        <location evidence="1 9">Cell membrane</location>
        <topology evidence="1 9">Multi-pass membrane protein</topology>
    </subcellularLocation>
</comment>
<keyword evidence="8 9" id="KW-0472">Membrane</keyword>
<comment type="function">
    <text evidence="10">Part of the binding-protein-dependent transport system for phosphate; probably responsible for the translocation of the substrate across the membrane.</text>
</comment>
<organism evidence="12 13">
    <name type="scientific">Dokdonella immobilis</name>
    <dbReference type="NCBI Taxonomy" id="578942"/>
    <lineage>
        <taxon>Bacteria</taxon>
        <taxon>Pseudomonadati</taxon>
        <taxon>Pseudomonadota</taxon>
        <taxon>Gammaproteobacteria</taxon>
        <taxon>Lysobacterales</taxon>
        <taxon>Rhodanobacteraceae</taxon>
        <taxon>Dokdonella</taxon>
    </lineage>
</organism>
<feature type="transmembrane region" description="Helical" evidence="9">
    <location>
        <begin position="118"/>
        <end position="142"/>
    </location>
</feature>
<dbReference type="InterPro" id="IPR011864">
    <property type="entry name" value="Phosphate_PstC"/>
</dbReference>
<dbReference type="GO" id="GO:0005886">
    <property type="term" value="C:plasma membrane"/>
    <property type="evidence" value="ECO:0007669"/>
    <property type="project" value="UniProtKB-SubCell"/>
</dbReference>
<dbReference type="GO" id="GO:0005315">
    <property type="term" value="F:phosphate transmembrane transporter activity"/>
    <property type="evidence" value="ECO:0007669"/>
    <property type="project" value="InterPro"/>
</dbReference>
<dbReference type="AlphaFoldDB" id="A0A1I4XI57"/>
<feature type="transmembrane region" description="Helical" evidence="9">
    <location>
        <begin position="25"/>
        <end position="49"/>
    </location>
</feature>
<evidence type="ECO:0000256" key="9">
    <source>
        <dbReference type="RuleBase" id="RU363032"/>
    </source>
</evidence>
<protein>
    <recommendedName>
        <fullName evidence="10">Phosphate transport system permease protein</fullName>
    </recommendedName>
</protein>
<dbReference type="EMBL" id="FOVF01000010">
    <property type="protein sequence ID" value="SFN25485.1"/>
    <property type="molecule type" value="Genomic_DNA"/>
</dbReference>
<keyword evidence="5 10" id="KW-0592">Phosphate transport</keyword>
<evidence type="ECO:0000256" key="10">
    <source>
        <dbReference type="RuleBase" id="RU363054"/>
    </source>
</evidence>
<dbReference type="PROSITE" id="PS50928">
    <property type="entry name" value="ABC_TM1"/>
    <property type="match status" value="1"/>
</dbReference>
<dbReference type="GO" id="GO:0006817">
    <property type="term" value="P:phosphate ion transport"/>
    <property type="evidence" value="ECO:0007669"/>
    <property type="project" value="UniProtKB-KW"/>
</dbReference>
<dbReference type="PANTHER" id="PTHR30425">
    <property type="entry name" value="PHOSPHATE TRANSPORT SYSTEM PERMEASE PROTEIN PST"/>
    <property type="match status" value="1"/>
</dbReference>
<feature type="transmembrane region" description="Helical" evidence="9">
    <location>
        <begin position="172"/>
        <end position="191"/>
    </location>
</feature>
<proteinExistence type="inferred from homology"/>
<accession>A0A1I4XI57</accession>
<keyword evidence="10" id="KW-0997">Cell inner membrane</keyword>
<sequence>MTTIAARGSVPQPESRRDELQDKGFSYVLAFTAFFVLIALAGAALSMLWGGREVLAQEGWRFFFSAEWNPVENRYGALVPIFGTLVTAVIAMIIAVPVSFGIALYLTEVAPSWLRTPVGSAIELLAGIPSIIYGMWGLFVLVPVMTEYGTPWLNDHLGTLPVIGPMFQGPPIGIGMLTAGFVLAIMVIPFVSSVMRDVFLTVPTRLKESAYALGATKWEVVWDIVLPYTKSAVVGGIFLGLGRALGETMAVAYVVGNTVRFSVSLLEPGTTIAALIANDFAEATDTYRSALLLLGFVLFIVTFFVLSIARLMLMRLSRREGLK</sequence>
<dbReference type="OrthoDB" id="9785113at2"/>
<keyword evidence="7 9" id="KW-1133">Transmembrane helix</keyword>
<evidence type="ECO:0000259" key="11">
    <source>
        <dbReference type="PROSITE" id="PS50928"/>
    </source>
</evidence>
<reference evidence="12 13" key="1">
    <citation type="submission" date="2016-10" db="EMBL/GenBank/DDBJ databases">
        <authorList>
            <person name="de Groot N.N."/>
        </authorList>
    </citation>
    <scope>NUCLEOTIDE SEQUENCE [LARGE SCALE GENOMIC DNA]</scope>
    <source>
        <strain evidence="12 13">CGMCC 1.7659</strain>
    </source>
</reference>
<dbReference type="RefSeq" id="WP_092407193.1">
    <property type="nucleotide sequence ID" value="NZ_FOVF01000010.1"/>
</dbReference>
<feature type="domain" description="ABC transmembrane type-1" evidence="11">
    <location>
        <begin position="81"/>
        <end position="309"/>
    </location>
</feature>
<evidence type="ECO:0000256" key="5">
    <source>
        <dbReference type="ARBA" id="ARBA00022592"/>
    </source>
</evidence>
<evidence type="ECO:0000256" key="2">
    <source>
        <dbReference type="ARBA" id="ARBA00007069"/>
    </source>
</evidence>
<feature type="transmembrane region" description="Helical" evidence="9">
    <location>
        <begin position="77"/>
        <end position="106"/>
    </location>
</feature>
<keyword evidence="13" id="KW-1185">Reference proteome</keyword>
<dbReference type="CDD" id="cd06261">
    <property type="entry name" value="TM_PBP2"/>
    <property type="match status" value="1"/>
</dbReference>
<dbReference type="Proteomes" id="UP000198575">
    <property type="component" value="Unassembled WGS sequence"/>
</dbReference>
<gene>
    <name evidence="12" type="ORF">SAMN05216289_11033</name>
</gene>
<evidence type="ECO:0000313" key="12">
    <source>
        <dbReference type="EMBL" id="SFN25485.1"/>
    </source>
</evidence>
<evidence type="ECO:0000256" key="6">
    <source>
        <dbReference type="ARBA" id="ARBA00022692"/>
    </source>
</evidence>
<keyword evidence="6 9" id="KW-0812">Transmembrane</keyword>
<dbReference type="Pfam" id="PF00528">
    <property type="entry name" value="BPD_transp_1"/>
    <property type="match status" value="1"/>
</dbReference>
<comment type="similarity">
    <text evidence="2 10">Belongs to the binding-protein-dependent transport system permease family. CysTW subfamily.</text>
</comment>
<evidence type="ECO:0000313" key="13">
    <source>
        <dbReference type="Proteomes" id="UP000198575"/>
    </source>
</evidence>
<dbReference type="InterPro" id="IPR000515">
    <property type="entry name" value="MetI-like"/>
</dbReference>
<dbReference type="SUPFAM" id="SSF161098">
    <property type="entry name" value="MetI-like"/>
    <property type="match status" value="1"/>
</dbReference>
<keyword evidence="3 9" id="KW-0813">Transport</keyword>